<name>A0AAD7WWM4_9TELE</name>
<feature type="region of interest" description="Disordered" evidence="1">
    <location>
        <begin position="1"/>
        <end position="72"/>
    </location>
</feature>
<protein>
    <submittedName>
        <fullName evidence="2">Uncharacterized protein</fullName>
    </submittedName>
</protein>
<organism evidence="2 3">
    <name type="scientific">Aldrovandia affinis</name>
    <dbReference type="NCBI Taxonomy" id="143900"/>
    <lineage>
        <taxon>Eukaryota</taxon>
        <taxon>Metazoa</taxon>
        <taxon>Chordata</taxon>
        <taxon>Craniata</taxon>
        <taxon>Vertebrata</taxon>
        <taxon>Euteleostomi</taxon>
        <taxon>Actinopterygii</taxon>
        <taxon>Neopterygii</taxon>
        <taxon>Teleostei</taxon>
        <taxon>Notacanthiformes</taxon>
        <taxon>Halosauridae</taxon>
        <taxon>Aldrovandia</taxon>
    </lineage>
</organism>
<dbReference type="Proteomes" id="UP001221898">
    <property type="component" value="Unassembled WGS sequence"/>
</dbReference>
<dbReference type="EMBL" id="JAINUG010000021">
    <property type="protein sequence ID" value="KAJ8411703.1"/>
    <property type="molecule type" value="Genomic_DNA"/>
</dbReference>
<gene>
    <name evidence="2" type="ORF">AAFF_G00153410</name>
</gene>
<proteinExistence type="predicted"/>
<reference evidence="2" key="1">
    <citation type="journal article" date="2023" name="Science">
        <title>Genome structures resolve the early diversification of teleost fishes.</title>
        <authorList>
            <person name="Parey E."/>
            <person name="Louis A."/>
            <person name="Montfort J."/>
            <person name="Bouchez O."/>
            <person name="Roques C."/>
            <person name="Iampietro C."/>
            <person name="Lluch J."/>
            <person name="Castinel A."/>
            <person name="Donnadieu C."/>
            <person name="Desvignes T."/>
            <person name="Floi Bucao C."/>
            <person name="Jouanno E."/>
            <person name="Wen M."/>
            <person name="Mejri S."/>
            <person name="Dirks R."/>
            <person name="Jansen H."/>
            <person name="Henkel C."/>
            <person name="Chen W.J."/>
            <person name="Zahm M."/>
            <person name="Cabau C."/>
            <person name="Klopp C."/>
            <person name="Thompson A.W."/>
            <person name="Robinson-Rechavi M."/>
            <person name="Braasch I."/>
            <person name="Lecointre G."/>
            <person name="Bobe J."/>
            <person name="Postlethwait J.H."/>
            <person name="Berthelot C."/>
            <person name="Roest Crollius H."/>
            <person name="Guiguen Y."/>
        </authorList>
    </citation>
    <scope>NUCLEOTIDE SEQUENCE</scope>
    <source>
        <strain evidence="2">NC1722</strain>
    </source>
</reference>
<accession>A0AAD7WWM4</accession>
<dbReference type="AlphaFoldDB" id="A0AAD7WWM4"/>
<evidence type="ECO:0000313" key="2">
    <source>
        <dbReference type="EMBL" id="KAJ8411703.1"/>
    </source>
</evidence>
<comment type="caution">
    <text evidence="2">The sequence shown here is derived from an EMBL/GenBank/DDBJ whole genome shotgun (WGS) entry which is preliminary data.</text>
</comment>
<keyword evidence="3" id="KW-1185">Reference proteome</keyword>
<feature type="compositionally biased region" description="Polar residues" evidence="1">
    <location>
        <begin position="42"/>
        <end position="71"/>
    </location>
</feature>
<evidence type="ECO:0000313" key="3">
    <source>
        <dbReference type="Proteomes" id="UP001221898"/>
    </source>
</evidence>
<evidence type="ECO:0000256" key="1">
    <source>
        <dbReference type="SAM" id="MobiDB-lite"/>
    </source>
</evidence>
<sequence>MGSGGRGPFPISGSGPRAVRRDSSCHAASSWAGARQRRRQGVTLSSPLCSDSSITSTSGGAARGSCSNTGGIQPCFSGPTEMGFITKAAVPVTHGETNAVEAGGGIPGK</sequence>